<keyword evidence="3" id="KW-1185">Reference proteome</keyword>
<evidence type="ECO:0000256" key="1">
    <source>
        <dbReference type="SAM" id="MobiDB-lite"/>
    </source>
</evidence>
<organism evidence="3 4">
    <name type="scientific">Heligmosomoides polygyrus</name>
    <name type="common">Parasitic roundworm</name>
    <dbReference type="NCBI Taxonomy" id="6339"/>
    <lineage>
        <taxon>Eukaryota</taxon>
        <taxon>Metazoa</taxon>
        <taxon>Ecdysozoa</taxon>
        <taxon>Nematoda</taxon>
        <taxon>Chromadorea</taxon>
        <taxon>Rhabditida</taxon>
        <taxon>Rhabditina</taxon>
        <taxon>Rhabditomorpha</taxon>
        <taxon>Strongyloidea</taxon>
        <taxon>Heligmosomidae</taxon>
        <taxon>Heligmosomoides</taxon>
    </lineage>
</organism>
<dbReference type="EMBL" id="UZAH01027411">
    <property type="protein sequence ID" value="VDO91402.1"/>
    <property type="molecule type" value="Genomic_DNA"/>
</dbReference>
<name>A0A183FVB5_HELPZ</name>
<dbReference type="AlphaFoldDB" id="A0A183FVB5"/>
<evidence type="ECO:0000313" key="4">
    <source>
        <dbReference type="WBParaSite" id="HPBE_0001223301-mRNA-1"/>
    </source>
</evidence>
<dbReference type="WBParaSite" id="HPBE_0001223301-mRNA-1">
    <property type="protein sequence ID" value="HPBE_0001223301-mRNA-1"/>
    <property type="gene ID" value="HPBE_0001223301"/>
</dbReference>
<evidence type="ECO:0000313" key="2">
    <source>
        <dbReference type="EMBL" id="VDO91402.1"/>
    </source>
</evidence>
<proteinExistence type="predicted"/>
<feature type="region of interest" description="Disordered" evidence="1">
    <location>
        <begin position="43"/>
        <end position="63"/>
    </location>
</feature>
<gene>
    <name evidence="2" type="ORF">HPBE_LOCUS12234</name>
</gene>
<protein>
    <submittedName>
        <fullName evidence="2 4">Uncharacterized protein</fullName>
    </submittedName>
</protein>
<sequence length="83" mass="9161">MWNNAINSDLWEPPIDGHEAIQARPTGFLAETLATRTTTIRELRRRPAGSSYEAPTSAVSTGASRRLQFTTNSYSSSFKAMNV</sequence>
<reference evidence="2 3" key="1">
    <citation type="submission" date="2018-11" db="EMBL/GenBank/DDBJ databases">
        <authorList>
            <consortium name="Pathogen Informatics"/>
        </authorList>
    </citation>
    <scope>NUCLEOTIDE SEQUENCE [LARGE SCALE GENOMIC DNA]</scope>
</reference>
<evidence type="ECO:0000313" key="3">
    <source>
        <dbReference type="Proteomes" id="UP000050761"/>
    </source>
</evidence>
<accession>A0A3P8D4Z3</accession>
<accession>A0A183FVB5</accession>
<feature type="compositionally biased region" description="Polar residues" evidence="1">
    <location>
        <begin position="53"/>
        <end position="63"/>
    </location>
</feature>
<dbReference type="Proteomes" id="UP000050761">
    <property type="component" value="Unassembled WGS sequence"/>
</dbReference>
<reference evidence="4" key="2">
    <citation type="submission" date="2019-09" db="UniProtKB">
        <authorList>
            <consortium name="WormBaseParasite"/>
        </authorList>
    </citation>
    <scope>IDENTIFICATION</scope>
</reference>